<evidence type="ECO:0000313" key="1">
    <source>
        <dbReference type="EMBL" id="EYC33289.1"/>
    </source>
</evidence>
<organism evidence="1 2">
    <name type="scientific">Ancylostoma ceylanicum</name>
    <dbReference type="NCBI Taxonomy" id="53326"/>
    <lineage>
        <taxon>Eukaryota</taxon>
        <taxon>Metazoa</taxon>
        <taxon>Ecdysozoa</taxon>
        <taxon>Nematoda</taxon>
        <taxon>Chromadorea</taxon>
        <taxon>Rhabditida</taxon>
        <taxon>Rhabditina</taxon>
        <taxon>Rhabditomorpha</taxon>
        <taxon>Strongyloidea</taxon>
        <taxon>Ancylostomatidae</taxon>
        <taxon>Ancylostomatinae</taxon>
        <taxon>Ancylostoma</taxon>
    </lineage>
</organism>
<reference evidence="2" key="1">
    <citation type="journal article" date="2015" name="Nat. Genet.">
        <title>The genome and transcriptome of the zoonotic hookworm Ancylostoma ceylanicum identify infection-specific gene families.</title>
        <authorList>
            <person name="Schwarz E.M."/>
            <person name="Hu Y."/>
            <person name="Antoshechkin I."/>
            <person name="Miller M.M."/>
            <person name="Sternberg P.W."/>
            <person name="Aroian R.V."/>
        </authorList>
    </citation>
    <scope>NUCLEOTIDE SEQUENCE</scope>
    <source>
        <strain evidence="2">HY135</strain>
    </source>
</reference>
<keyword evidence="2" id="KW-1185">Reference proteome</keyword>
<gene>
    <name evidence="1" type="primary">Acey_s0002.g706</name>
    <name evidence="1" type="ORF">Y032_0002g706</name>
</gene>
<dbReference type="AlphaFoldDB" id="A0A016W0A4"/>
<protein>
    <submittedName>
        <fullName evidence="1">Uncharacterized protein</fullName>
    </submittedName>
</protein>
<comment type="caution">
    <text evidence="1">The sequence shown here is derived from an EMBL/GenBank/DDBJ whole genome shotgun (WGS) entry which is preliminary data.</text>
</comment>
<sequence length="79" mass="8767">MTIPVRYINKHRSDESPFSKGSKWLKLEGGGGSLQVVLADRHGYKVGQRVLPCPIDNINGFTRQVGSANCYKPRPGKRV</sequence>
<dbReference type="Proteomes" id="UP000024635">
    <property type="component" value="Unassembled WGS sequence"/>
</dbReference>
<proteinExistence type="predicted"/>
<name>A0A016W0A4_9BILA</name>
<accession>A0A016W0A4</accession>
<dbReference type="OrthoDB" id="5815793at2759"/>
<evidence type="ECO:0000313" key="2">
    <source>
        <dbReference type="Proteomes" id="UP000024635"/>
    </source>
</evidence>
<dbReference type="EMBL" id="JARK01001338">
    <property type="protein sequence ID" value="EYC33289.1"/>
    <property type="molecule type" value="Genomic_DNA"/>
</dbReference>